<dbReference type="SUPFAM" id="SSF54593">
    <property type="entry name" value="Glyoxalase/Bleomycin resistance protein/Dihydroxybiphenyl dioxygenase"/>
    <property type="match status" value="1"/>
</dbReference>
<organism evidence="2 3">
    <name type="scientific">Microscilla marina ATCC 23134</name>
    <dbReference type="NCBI Taxonomy" id="313606"/>
    <lineage>
        <taxon>Bacteria</taxon>
        <taxon>Pseudomonadati</taxon>
        <taxon>Bacteroidota</taxon>
        <taxon>Cytophagia</taxon>
        <taxon>Cytophagales</taxon>
        <taxon>Microscillaceae</taxon>
        <taxon>Microscilla</taxon>
    </lineage>
</organism>
<name>A1ZLQ1_MICM2</name>
<dbReference type="PROSITE" id="PS51819">
    <property type="entry name" value="VOC"/>
    <property type="match status" value="1"/>
</dbReference>
<comment type="caution">
    <text evidence="2">The sequence shown here is derived from an EMBL/GenBank/DDBJ whole genome shotgun (WGS) entry which is preliminary data.</text>
</comment>
<dbReference type="InterPro" id="IPR029068">
    <property type="entry name" value="Glyas_Bleomycin-R_OHBP_Dase"/>
</dbReference>
<keyword evidence="3" id="KW-1185">Reference proteome</keyword>
<dbReference type="Gene3D" id="3.10.180.10">
    <property type="entry name" value="2,3-Dihydroxybiphenyl 1,2-Dioxygenase, domain 1"/>
    <property type="match status" value="1"/>
</dbReference>
<dbReference type="OrthoDB" id="9810880at2"/>
<evidence type="ECO:0000259" key="1">
    <source>
        <dbReference type="PROSITE" id="PS51819"/>
    </source>
</evidence>
<gene>
    <name evidence="2" type="ORF">M23134_07903</name>
</gene>
<dbReference type="EMBL" id="AAWS01000014">
    <property type="protein sequence ID" value="EAY28805.1"/>
    <property type="molecule type" value="Genomic_DNA"/>
</dbReference>
<evidence type="ECO:0000313" key="2">
    <source>
        <dbReference type="EMBL" id="EAY28805.1"/>
    </source>
</evidence>
<dbReference type="eggNOG" id="COG0346">
    <property type="taxonomic scope" value="Bacteria"/>
</dbReference>
<keyword evidence="2" id="KW-0560">Oxidoreductase</keyword>
<dbReference type="GO" id="GO:0051213">
    <property type="term" value="F:dioxygenase activity"/>
    <property type="evidence" value="ECO:0007669"/>
    <property type="project" value="UniProtKB-KW"/>
</dbReference>
<dbReference type="Pfam" id="PF00903">
    <property type="entry name" value="Glyoxalase"/>
    <property type="match status" value="1"/>
</dbReference>
<reference evidence="2 3" key="1">
    <citation type="submission" date="2007-01" db="EMBL/GenBank/DDBJ databases">
        <authorList>
            <person name="Haygood M."/>
            <person name="Podell S."/>
            <person name="Anderson C."/>
            <person name="Hopkinson B."/>
            <person name="Roe K."/>
            <person name="Barbeau K."/>
            <person name="Gaasterland T."/>
            <person name="Ferriera S."/>
            <person name="Johnson J."/>
            <person name="Kravitz S."/>
            <person name="Beeson K."/>
            <person name="Sutton G."/>
            <person name="Rogers Y.-H."/>
            <person name="Friedman R."/>
            <person name="Frazier M."/>
            <person name="Venter J.C."/>
        </authorList>
    </citation>
    <scope>NUCLEOTIDE SEQUENCE [LARGE SCALE GENOMIC DNA]</scope>
    <source>
        <strain evidence="2 3">ATCC 23134</strain>
    </source>
</reference>
<accession>A1ZLQ1</accession>
<dbReference type="AlphaFoldDB" id="A1ZLQ1"/>
<keyword evidence="2" id="KW-0223">Dioxygenase</keyword>
<dbReference type="RefSeq" id="WP_002697596.1">
    <property type="nucleotide sequence ID" value="NZ_AAWS01000014.1"/>
</dbReference>
<feature type="domain" description="VOC" evidence="1">
    <location>
        <begin position="2"/>
        <end position="112"/>
    </location>
</feature>
<dbReference type="Proteomes" id="UP000004095">
    <property type="component" value="Unassembled WGS sequence"/>
</dbReference>
<sequence>MNLNQITVSSTNIAKSVDFYTTLGLELIVDTPHYARFLVHHGQATFSVALRNEAIPQNGTKVYFECDNLDAKVAKLQTAGLEFTELPTDKRYLWREAHINDPDGNVVCLYYAGENRINPPWRVQKKKNDLTKNI</sequence>
<dbReference type="InterPro" id="IPR004360">
    <property type="entry name" value="Glyas_Fos-R_dOase_dom"/>
</dbReference>
<evidence type="ECO:0000313" key="3">
    <source>
        <dbReference type="Proteomes" id="UP000004095"/>
    </source>
</evidence>
<dbReference type="InterPro" id="IPR037523">
    <property type="entry name" value="VOC_core"/>
</dbReference>
<proteinExistence type="predicted"/>
<protein>
    <submittedName>
        <fullName evidence="2">Glyoxalase/dioxygenase superfamily protein</fullName>
    </submittedName>
</protein>